<dbReference type="GO" id="GO:0016787">
    <property type="term" value="F:hydrolase activity"/>
    <property type="evidence" value="ECO:0007669"/>
    <property type="project" value="UniProtKB-KW"/>
</dbReference>
<feature type="region of interest" description="Disordered" evidence="1">
    <location>
        <begin position="1"/>
        <end position="67"/>
    </location>
</feature>
<organism evidence="2 3">
    <name type="scientific">Corynebacterium spheniscorum</name>
    <dbReference type="NCBI Taxonomy" id="185761"/>
    <lineage>
        <taxon>Bacteria</taxon>
        <taxon>Bacillati</taxon>
        <taxon>Actinomycetota</taxon>
        <taxon>Actinomycetes</taxon>
        <taxon>Mycobacteriales</taxon>
        <taxon>Corynebacteriaceae</taxon>
        <taxon>Corynebacterium</taxon>
    </lineage>
</organism>
<dbReference type="STRING" id="185761.SAMN05660282_00279"/>
<evidence type="ECO:0000313" key="3">
    <source>
        <dbReference type="Proteomes" id="UP000199065"/>
    </source>
</evidence>
<gene>
    <name evidence="2" type="ORF">SAMN05660282_00279</name>
</gene>
<dbReference type="SUPFAM" id="SSF55486">
    <property type="entry name" value="Metalloproteases ('zincins'), catalytic domain"/>
    <property type="match status" value="1"/>
</dbReference>
<dbReference type="PANTHER" id="PTHR39420">
    <property type="match status" value="1"/>
</dbReference>
<feature type="compositionally biased region" description="Basic and acidic residues" evidence="1">
    <location>
        <begin position="19"/>
        <end position="28"/>
    </location>
</feature>
<evidence type="ECO:0000256" key="1">
    <source>
        <dbReference type="SAM" id="MobiDB-lite"/>
    </source>
</evidence>
<dbReference type="AlphaFoldDB" id="A0A1I2PYI5"/>
<dbReference type="Proteomes" id="UP000199065">
    <property type="component" value="Unassembled WGS sequence"/>
</dbReference>
<name>A0A1I2PYI5_9CORY</name>
<dbReference type="PANTHER" id="PTHR39420:SF2">
    <property type="entry name" value="HYDROLASE"/>
    <property type="match status" value="1"/>
</dbReference>
<dbReference type="InterPro" id="IPR018766">
    <property type="entry name" value="Zinicin_2"/>
</dbReference>
<dbReference type="Gene3D" id="1.20.150.30">
    <property type="entry name" value="Zincin-like metallopeptidase, N-terminal domain"/>
    <property type="match status" value="1"/>
</dbReference>
<sequence length="486" mass="53187">MNTGGFGFSFGNDDEDDEERRKREEEQRNSGFGNFGIFGIPIFGMPGGGDPNQPGGPAGGPGFGNLSDMLDQFGQMMSGFASAQSEGEVLDIDLVERTALQHVRGERPAEDQNAVRESIRLAELWLDDATILPATGGTTVSWNAATWLKETMPMWQRLLSPVAEHTAQAQLDAMPEQAREMMGPMAGMFNRMNAMTTAVRSGHALGELAQEVLTGSDFGLPLSPAGVTAILPRNLKAMSKALDLAPQELLVYICAREVARQRLFQHVPWLRESVVSAVEEYSAGMEIDTSALDEAMRDVDFQGGDPERIQEALQRLQSDEIAPRLVSRNEQASSRLETLLALIEGWVDHVVDKALGDRIPATPALSEAWRRRRASGGSADKALSAIVGIEITAPKVSDAAELWRRVDVAVGMQRRDGVWDHPDFLPVAADLENSAAFIDRLLGEDDLPDFDPIAEINKLEEMLHKQEQEDKDKGEDDSEDPKGPED</sequence>
<dbReference type="Pfam" id="PF10103">
    <property type="entry name" value="Zincin_2"/>
    <property type="match status" value="1"/>
</dbReference>
<keyword evidence="3" id="KW-1185">Reference proteome</keyword>
<protein>
    <submittedName>
        <fullName evidence="2">Putative hydrolase</fullName>
    </submittedName>
</protein>
<feature type="compositionally biased region" description="Low complexity" evidence="1">
    <location>
        <begin position="31"/>
        <end position="44"/>
    </location>
</feature>
<dbReference type="InterPro" id="IPR042271">
    <property type="entry name" value="Zinicin_2_N"/>
</dbReference>
<feature type="compositionally biased region" description="Gly residues" evidence="1">
    <location>
        <begin position="45"/>
        <end position="63"/>
    </location>
</feature>
<dbReference type="OrthoDB" id="8478472at2"/>
<proteinExistence type="predicted"/>
<feature type="region of interest" description="Disordered" evidence="1">
    <location>
        <begin position="462"/>
        <end position="486"/>
    </location>
</feature>
<dbReference type="EMBL" id="FOPJ01000001">
    <property type="protein sequence ID" value="SFG20700.1"/>
    <property type="molecule type" value="Genomic_DNA"/>
</dbReference>
<dbReference type="RefSeq" id="WP_092283640.1">
    <property type="nucleotide sequence ID" value="NZ_FOPJ01000001.1"/>
</dbReference>
<accession>A0A1I2PYI5</accession>
<reference evidence="2 3" key="1">
    <citation type="submission" date="2016-10" db="EMBL/GenBank/DDBJ databases">
        <authorList>
            <person name="de Groot N.N."/>
        </authorList>
    </citation>
    <scope>NUCLEOTIDE SEQUENCE [LARGE SCALE GENOMIC DNA]</scope>
    <source>
        <strain>J11</strain>
        <strain evidence="3">PG 39</strain>
    </source>
</reference>
<dbReference type="NCBIfam" id="TIGR03624">
    <property type="entry name" value="putative hydrolase"/>
    <property type="match status" value="1"/>
</dbReference>
<evidence type="ECO:0000313" key="2">
    <source>
        <dbReference type="EMBL" id="SFG20700.1"/>
    </source>
</evidence>
<keyword evidence="2" id="KW-0378">Hydrolase</keyword>